<comment type="caution">
    <text evidence="1">The sequence shown here is derived from an EMBL/GenBank/DDBJ whole genome shotgun (WGS) entry which is preliminary data.</text>
</comment>
<protein>
    <recommendedName>
        <fullName evidence="3">Endonuclease/exonuclease/phosphatase domain-containing protein</fullName>
    </recommendedName>
</protein>
<name>A0A9Q1QEW0_9CARY</name>
<dbReference type="Proteomes" id="UP001153076">
    <property type="component" value="Unassembled WGS sequence"/>
</dbReference>
<proteinExistence type="predicted"/>
<dbReference type="EMBL" id="JAKOGI010000271">
    <property type="protein sequence ID" value="KAJ8438060.1"/>
    <property type="molecule type" value="Genomic_DNA"/>
</dbReference>
<dbReference type="PANTHER" id="PTHR37449:SF1">
    <property type="entry name" value="OS02G0159950 PROTEIN"/>
    <property type="match status" value="1"/>
</dbReference>
<accession>A0A9Q1QEW0</accession>
<reference evidence="1" key="1">
    <citation type="submission" date="2022-04" db="EMBL/GenBank/DDBJ databases">
        <title>Carnegiea gigantea Genome sequencing and assembly v2.</title>
        <authorList>
            <person name="Copetti D."/>
            <person name="Sanderson M.J."/>
            <person name="Burquez A."/>
            <person name="Wojciechowski M.F."/>
        </authorList>
    </citation>
    <scope>NUCLEOTIDE SEQUENCE</scope>
    <source>
        <strain evidence="1">SGP5-SGP5p</strain>
        <tissue evidence="1">Aerial part</tissue>
    </source>
</reference>
<evidence type="ECO:0008006" key="3">
    <source>
        <dbReference type="Google" id="ProtNLM"/>
    </source>
</evidence>
<evidence type="ECO:0000313" key="2">
    <source>
        <dbReference type="Proteomes" id="UP001153076"/>
    </source>
</evidence>
<dbReference type="PANTHER" id="PTHR37449">
    <property type="match status" value="1"/>
</dbReference>
<dbReference type="OrthoDB" id="3017868at2759"/>
<organism evidence="1 2">
    <name type="scientific">Carnegiea gigantea</name>
    <dbReference type="NCBI Taxonomy" id="171969"/>
    <lineage>
        <taxon>Eukaryota</taxon>
        <taxon>Viridiplantae</taxon>
        <taxon>Streptophyta</taxon>
        <taxon>Embryophyta</taxon>
        <taxon>Tracheophyta</taxon>
        <taxon>Spermatophyta</taxon>
        <taxon>Magnoliopsida</taxon>
        <taxon>eudicotyledons</taxon>
        <taxon>Gunneridae</taxon>
        <taxon>Pentapetalae</taxon>
        <taxon>Caryophyllales</taxon>
        <taxon>Cactineae</taxon>
        <taxon>Cactaceae</taxon>
        <taxon>Cactoideae</taxon>
        <taxon>Echinocereeae</taxon>
        <taxon>Carnegiea</taxon>
    </lineage>
</organism>
<sequence>MCIERCDLPALKWVGQWYTRCNKHTDGTRAYSNIDKAFGNLARVDVLGAFPEHCMAEDISNHSPIYVQMTTHEEKSVGFMGFARQFEAQKSPEKRGPKEWATKLDPFQGTTGCLRKWINGLVDKLAECFAQSAVQRISSRPTSSGTPMSISRSNLPNLLKAGSILLGRLVAPMTITCARDLSPSIRVKSWETIRLSTSPCVFSLLGAIESISSMKMIDGAFFSASSKAFLRLLSLSPASFDMISGPLIQKKNAPVSFATARAIKVFPEPGGP</sequence>
<dbReference type="AlphaFoldDB" id="A0A9Q1QEW0"/>
<evidence type="ECO:0000313" key="1">
    <source>
        <dbReference type="EMBL" id="KAJ8438060.1"/>
    </source>
</evidence>
<keyword evidence="2" id="KW-1185">Reference proteome</keyword>
<gene>
    <name evidence="1" type="ORF">Cgig2_003596</name>
</gene>